<evidence type="ECO:0000313" key="18">
    <source>
        <dbReference type="Proteomes" id="UP000095237"/>
    </source>
</evidence>
<dbReference type="PANTHER" id="PTHR36701">
    <property type="entry name" value="EPOXYQUEUOSINE REDUCTASE QUEH"/>
    <property type="match status" value="1"/>
</dbReference>
<dbReference type="PANTHER" id="PTHR36701:SF1">
    <property type="entry name" value="EPOXYQUEUOSINE REDUCTASE QUEH"/>
    <property type="match status" value="1"/>
</dbReference>
<comment type="pathway">
    <text evidence="2">tRNA modification; tRNA-queuosine biosynthesis.</text>
</comment>
<dbReference type="GO" id="GO:0052693">
    <property type="term" value="F:epoxyqueuosine reductase activity"/>
    <property type="evidence" value="ECO:0007669"/>
    <property type="project" value="UniProtKB-EC"/>
</dbReference>
<accession>A0A1E5IHN4</accession>
<evidence type="ECO:0000256" key="11">
    <source>
        <dbReference type="ARBA" id="ARBA00023004"/>
    </source>
</evidence>
<comment type="catalytic activity">
    <reaction evidence="16">
        <text>epoxyqueuosine(34) in tRNA + AH2 = queuosine(34) in tRNA + A + H2O</text>
        <dbReference type="Rhea" id="RHEA:32159"/>
        <dbReference type="Rhea" id="RHEA-COMP:18571"/>
        <dbReference type="Rhea" id="RHEA-COMP:18582"/>
        <dbReference type="ChEBI" id="CHEBI:13193"/>
        <dbReference type="ChEBI" id="CHEBI:15377"/>
        <dbReference type="ChEBI" id="CHEBI:17499"/>
        <dbReference type="ChEBI" id="CHEBI:194431"/>
        <dbReference type="ChEBI" id="CHEBI:194443"/>
        <dbReference type="EC" id="1.17.99.6"/>
    </reaction>
</comment>
<reference evidence="17 18" key="1">
    <citation type="submission" date="2015-11" db="EMBL/GenBank/DDBJ databases">
        <title>Evidence for parallel genomic evolution in an endosymbiosis of termite gut flagellates.</title>
        <authorList>
            <person name="Zheng H."/>
        </authorList>
    </citation>
    <scope>NUCLEOTIDE SEQUENCE [LARGE SCALE GENOMIC DNA]</scope>
    <source>
        <strain evidence="17 18">CET450</strain>
    </source>
</reference>
<dbReference type="InterPro" id="IPR003828">
    <property type="entry name" value="QueH"/>
</dbReference>
<evidence type="ECO:0000256" key="3">
    <source>
        <dbReference type="ARBA" id="ARBA00008207"/>
    </source>
</evidence>
<comment type="function">
    <text evidence="1">Catalyzes the conversion of epoxyqueuosine (oQ) to queuosine (Q), which is a hypermodified base found in the wobble positions of tRNA(Asp), tRNA(Asn), tRNA(His) and tRNA(Tyr).</text>
</comment>
<proteinExistence type="inferred from homology"/>
<dbReference type="EC" id="1.17.99.6" evidence="4"/>
<dbReference type="Pfam" id="PF02677">
    <property type="entry name" value="QueH"/>
    <property type="match status" value="1"/>
</dbReference>
<evidence type="ECO:0000256" key="1">
    <source>
        <dbReference type="ARBA" id="ARBA00002268"/>
    </source>
</evidence>
<evidence type="ECO:0000256" key="7">
    <source>
        <dbReference type="ARBA" id="ARBA00022694"/>
    </source>
</evidence>
<keyword evidence="9" id="KW-0671">Queuosine biosynthesis</keyword>
<keyword evidence="13" id="KW-1015">Disulfide bond</keyword>
<comment type="similarity">
    <text evidence="3">Belongs to the QueH family.</text>
</comment>
<evidence type="ECO:0000313" key="17">
    <source>
        <dbReference type="EMBL" id="OEG70002.1"/>
    </source>
</evidence>
<keyword evidence="7" id="KW-0819">tRNA processing</keyword>
<sequence length="165" mass="19919">FIAACAPCSASAVKMLRYEYDIFFYWYNPNIYNEQEYKNRKESAVKYAEELNVPFYEERDFFYNYGSWKNKSSEKCNLCYTLRLEKTAMFAWQNKFDFFSTSLLSSPYQKHDLIKQTAGNFACKYMIKFLYYDFRTCFYESKNSLRQKGYYMQKYCGCNKSINEG</sequence>
<evidence type="ECO:0000256" key="13">
    <source>
        <dbReference type="ARBA" id="ARBA00023157"/>
    </source>
</evidence>
<comment type="caution">
    <text evidence="17">The sequence shown here is derived from an EMBL/GenBank/DDBJ whole genome shotgun (WGS) entry which is preliminary data.</text>
</comment>
<evidence type="ECO:0000256" key="6">
    <source>
        <dbReference type="ARBA" id="ARBA00022485"/>
    </source>
</evidence>
<gene>
    <name evidence="17" type="ORF">ATZ36_06615</name>
</gene>
<evidence type="ECO:0000256" key="10">
    <source>
        <dbReference type="ARBA" id="ARBA00023002"/>
    </source>
</evidence>
<evidence type="ECO:0000256" key="16">
    <source>
        <dbReference type="ARBA" id="ARBA00047415"/>
    </source>
</evidence>
<dbReference type="EMBL" id="LNVX01000501">
    <property type="protein sequence ID" value="OEG70002.1"/>
    <property type="molecule type" value="Genomic_DNA"/>
</dbReference>
<evidence type="ECO:0000256" key="12">
    <source>
        <dbReference type="ARBA" id="ARBA00023014"/>
    </source>
</evidence>
<keyword evidence="12" id="KW-0411">Iron-sulfur</keyword>
<keyword evidence="8" id="KW-0479">Metal-binding</keyword>
<evidence type="ECO:0000256" key="14">
    <source>
        <dbReference type="ARBA" id="ARBA00023284"/>
    </source>
</evidence>
<keyword evidence="18" id="KW-1185">Reference proteome</keyword>
<name>A0A1E5IHN4_ENDTX</name>
<evidence type="ECO:0000256" key="5">
    <source>
        <dbReference type="ARBA" id="ARBA00016895"/>
    </source>
</evidence>
<keyword evidence="11" id="KW-0408">Iron</keyword>
<evidence type="ECO:0000256" key="9">
    <source>
        <dbReference type="ARBA" id="ARBA00022785"/>
    </source>
</evidence>
<keyword evidence="10" id="KW-0560">Oxidoreductase</keyword>
<dbReference type="GO" id="GO:0046872">
    <property type="term" value="F:metal ion binding"/>
    <property type="evidence" value="ECO:0007669"/>
    <property type="project" value="UniProtKB-KW"/>
</dbReference>
<evidence type="ECO:0000256" key="8">
    <source>
        <dbReference type="ARBA" id="ARBA00022723"/>
    </source>
</evidence>
<dbReference type="Proteomes" id="UP000095237">
    <property type="component" value="Unassembled WGS sequence"/>
</dbReference>
<dbReference type="UniPathway" id="UPA00392"/>
<evidence type="ECO:0000256" key="15">
    <source>
        <dbReference type="ARBA" id="ARBA00031446"/>
    </source>
</evidence>
<organism evidence="17 18">
    <name type="scientific">Endomicrobium trichonymphae</name>
    <dbReference type="NCBI Taxonomy" id="1408204"/>
    <lineage>
        <taxon>Bacteria</taxon>
        <taxon>Pseudomonadati</taxon>
        <taxon>Elusimicrobiota</taxon>
        <taxon>Endomicrobiia</taxon>
        <taxon>Endomicrobiales</taxon>
        <taxon>Endomicrobiaceae</taxon>
        <taxon>Candidatus Endomicrobiellum</taxon>
    </lineage>
</organism>
<dbReference type="GO" id="GO:0051539">
    <property type="term" value="F:4 iron, 4 sulfur cluster binding"/>
    <property type="evidence" value="ECO:0007669"/>
    <property type="project" value="UniProtKB-KW"/>
</dbReference>
<keyword evidence="14" id="KW-0676">Redox-active center</keyword>
<evidence type="ECO:0000256" key="4">
    <source>
        <dbReference type="ARBA" id="ARBA00012622"/>
    </source>
</evidence>
<evidence type="ECO:0000256" key="2">
    <source>
        <dbReference type="ARBA" id="ARBA00004691"/>
    </source>
</evidence>
<feature type="non-terminal residue" evidence="17">
    <location>
        <position position="1"/>
    </location>
</feature>
<protein>
    <recommendedName>
        <fullName evidence="5">Epoxyqueuosine reductase QueH</fullName>
        <ecNumber evidence="4">1.17.99.6</ecNumber>
    </recommendedName>
    <alternativeName>
        <fullName evidence="15">Queuosine biosynthesis protein QueH</fullName>
    </alternativeName>
</protein>
<dbReference type="GO" id="GO:0008616">
    <property type="term" value="P:tRNA queuosine(34) biosynthetic process"/>
    <property type="evidence" value="ECO:0007669"/>
    <property type="project" value="UniProtKB-UniPathway"/>
</dbReference>
<keyword evidence="6" id="KW-0004">4Fe-4S</keyword>
<dbReference type="AlphaFoldDB" id="A0A1E5IHN4"/>